<dbReference type="GO" id="GO:0001819">
    <property type="term" value="P:positive regulation of cytokine production"/>
    <property type="evidence" value="ECO:0007669"/>
    <property type="project" value="Ensembl"/>
</dbReference>
<keyword evidence="1" id="KW-0393">Immunoglobulin domain</keyword>
<feature type="chain" id="PRO_5034351989" evidence="4">
    <location>
        <begin position="23"/>
        <end position="272"/>
    </location>
</feature>
<dbReference type="SUPFAM" id="SSF48726">
    <property type="entry name" value="Immunoglobulin"/>
    <property type="match status" value="1"/>
</dbReference>
<reference evidence="6" key="3">
    <citation type="submission" date="2025-09" db="UniProtKB">
        <authorList>
            <consortium name="Ensembl"/>
        </authorList>
    </citation>
    <scope>IDENTIFICATION</scope>
</reference>
<feature type="region of interest" description="Disordered" evidence="2">
    <location>
        <begin position="172"/>
        <end position="272"/>
    </location>
</feature>
<dbReference type="Ensembl" id="ENSMICT00000058215.1">
    <property type="protein sequence ID" value="ENSMICP00000044248.1"/>
    <property type="gene ID" value="ENSMICG00000045375.1"/>
</dbReference>
<feature type="domain" description="Ig-like" evidence="5">
    <location>
        <begin position="17"/>
        <end position="112"/>
    </location>
</feature>
<dbReference type="AlphaFoldDB" id="A0A8C5Y1A0"/>
<dbReference type="InterPro" id="IPR003599">
    <property type="entry name" value="Ig_sub"/>
</dbReference>
<evidence type="ECO:0000256" key="3">
    <source>
        <dbReference type="SAM" id="Phobius"/>
    </source>
</evidence>
<feature type="transmembrane region" description="Helical" evidence="3">
    <location>
        <begin position="146"/>
        <end position="166"/>
    </location>
</feature>
<dbReference type="Pfam" id="PF07686">
    <property type="entry name" value="V-set"/>
    <property type="match status" value="1"/>
</dbReference>
<dbReference type="PROSITE" id="PS50835">
    <property type="entry name" value="IG_LIKE"/>
    <property type="match status" value="1"/>
</dbReference>
<dbReference type="GO" id="GO:0019815">
    <property type="term" value="C:B cell receptor complex"/>
    <property type="evidence" value="ECO:0007669"/>
    <property type="project" value="TreeGrafter"/>
</dbReference>
<dbReference type="GO" id="GO:0031295">
    <property type="term" value="P:T cell costimulation"/>
    <property type="evidence" value="ECO:0007669"/>
    <property type="project" value="Ensembl"/>
</dbReference>
<evidence type="ECO:0000256" key="4">
    <source>
        <dbReference type="SAM" id="SignalP"/>
    </source>
</evidence>
<accession>A0A8C5Y1A0</accession>
<dbReference type="GO" id="GO:0009897">
    <property type="term" value="C:external side of plasma membrane"/>
    <property type="evidence" value="ECO:0007669"/>
    <property type="project" value="TreeGrafter"/>
</dbReference>
<feature type="compositionally biased region" description="Pro residues" evidence="2">
    <location>
        <begin position="221"/>
        <end position="238"/>
    </location>
</feature>
<keyword evidence="3" id="KW-0472">Membrane</keyword>
<dbReference type="GO" id="GO:0050853">
    <property type="term" value="P:B cell receptor signaling pathway"/>
    <property type="evidence" value="ECO:0007669"/>
    <property type="project" value="TreeGrafter"/>
</dbReference>
<feature type="compositionally biased region" description="Pro residues" evidence="2">
    <location>
        <begin position="253"/>
        <end position="263"/>
    </location>
</feature>
<dbReference type="InterPro" id="IPR007110">
    <property type="entry name" value="Ig-like_dom"/>
</dbReference>
<dbReference type="InterPro" id="IPR036179">
    <property type="entry name" value="Ig-like_dom_sf"/>
</dbReference>
<dbReference type="GO" id="GO:0015026">
    <property type="term" value="F:coreceptor activity"/>
    <property type="evidence" value="ECO:0007669"/>
    <property type="project" value="Ensembl"/>
</dbReference>
<reference evidence="6" key="1">
    <citation type="submission" date="2016-12" db="EMBL/GenBank/DDBJ databases">
        <title>Mouse lemur reference genome and diversity panel.</title>
        <authorList>
            <person name="Harris R."/>
            <person name="Larsen P."/>
            <person name="Liu Y."/>
            <person name="Hughes D.S."/>
            <person name="Murali S."/>
            <person name="Raveendran M."/>
            <person name="Korchina V."/>
            <person name="Wang M."/>
            <person name="Jhangiani S."/>
            <person name="Bandaranaike D."/>
            <person name="Bellair M."/>
            <person name="Blankenburg K."/>
            <person name="Chao H."/>
            <person name="Dahdouli M."/>
            <person name="Dinh H."/>
            <person name="Doddapaneni H."/>
            <person name="English A."/>
            <person name="Firestine M."/>
            <person name="Gnanaolivu R."/>
            <person name="Gross S."/>
            <person name="Hernandez B."/>
            <person name="Javaid M."/>
            <person name="Jayaseelan J."/>
            <person name="Jones J."/>
            <person name="Khan Z."/>
            <person name="Kovar C."/>
            <person name="Kurapati P."/>
            <person name="Le B."/>
            <person name="Lee S."/>
            <person name="Li M."/>
            <person name="Mathew T."/>
            <person name="Narasimhan A."/>
            <person name="Ngo D."/>
            <person name="Nguyen L."/>
            <person name="Okwuonu G."/>
            <person name="Ongeri F."/>
            <person name="Osuji N."/>
            <person name="Pu L.-L."/>
            <person name="Puazo M."/>
            <person name="Quiroz J."/>
            <person name="Raj R."/>
            <person name="Rajbhandari K."/>
            <person name="Reid J.G."/>
            <person name="Santibanez J."/>
            <person name="Sexton D."/>
            <person name="Skinner E."/>
            <person name="Vee V."/>
            <person name="Weissenberger G."/>
            <person name="Wu Y."/>
            <person name="Xin Y."/>
            <person name="Han Y."/>
            <person name="Campbell C."/>
            <person name="Brown A."/>
            <person name="Sullivan B."/>
            <person name="Shelton J."/>
            <person name="Brown S."/>
            <person name="Dudchenko O."/>
            <person name="Machol I."/>
            <person name="Durand N."/>
            <person name="Shamim M."/>
            <person name="Lieberman A."/>
            <person name="Muzny D.M."/>
            <person name="Richards S."/>
            <person name="Yoder A."/>
            <person name="Worley K.C."/>
            <person name="Rogers J."/>
            <person name="Gibbs R.A."/>
        </authorList>
    </citation>
    <scope>NUCLEOTIDE SEQUENCE [LARGE SCALE GENOMIC DNA]</scope>
</reference>
<gene>
    <name evidence="6" type="primary">TMIGD2</name>
</gene>
<dbReference type="InterPro" id="IPR013106">
    <property type="entry name" value="Ig_V-set"/>
</dbReference>
<reference evidence="6" key="2">
    <citation type="submission" date="2025-08" db="UniProtKB">
        <authorList>
            <consortium name="Ensembl"/>
        </authorList>
    </citation>
    <scope>IDENTIFICATION</scope>
</reference>
<evidence type="ECO:0000313" key="7">
    <source>
        <dbReference type="Proteomes" id="UP000694394"/>
    </source>
</evidence>
<dbReference type="PANTHER" id="PTHR14334:SF3">
    <property type="entry name" value="TRANSMEMBRANE AND IMMUNOGLOBULIN DOMAIN CONTAINING 2"/>
    <property type="match status" value="1"/>
</dbReference>
<dbReference type="Proteomes" id="UP000694394">
    <property type="component" value="Chromosome 24"/>
</dbReference>
<proteinExistence type="predicted"/>
<dbReference type="CDD" id="cd00096">
    <property type="entry name" value="Ig"/>
    <property type="match status" value="1"/>
</dbReference>
<dbReference type="GO" id="GO:0042104">
    <property type="term" value="P:positive regulation of activated T cell proliferation"/>
    <property type="evidence" value="ECO:0007669"/>
    <property type="project" value="Ensembl"/>
</dbReference>
<evidence type="ECO:0000313" key="6">
    <source>
        <dbReference type="Ensembl" id="ENSMICP00000044248.1"/>
    </source>
</evidence>
<dbReference type="Gene3D" id="2.60.40.10">
    <property type="entry name" value="Immunoglobulins"/>
    <property type="match status" value="1"/>
</dbReference>
<keyword evidence="3" id="KW-0812">Transmembrane</keyword>
<name>A0A8C5Y1A0_MICMU</name>
<dbReference type="EMBL" id="ABDC03028042">
    <property type="status" value="NOT_ANNOTATED_CDS"/>
    <property type="molecule type" value="Genomic_DNA"/>
</dbReference>
<dbReference type="GO" id="GO:0045766">
    <property type="term" value="P:positive regulation of angiogenesis"/>
    <property type="evidence" value="ECO:0007669"/>
    <property type="project" value="Ensembl"/>
</dbReference>
<keyword evidence="3" id="KW-1133">Transmembrane helix</keyword>
<feature type="signal peptide" evidence="4">
    <location>
        <begin position="1"/>
        <end position="22"/>
    </location>
</feature>
<evidence type="ECO:0000256" key="2">
    <source>
        <dbReference type="SAM" id="MobiDB-lite"/>
    </source>
</evidence>
<feature type="compositionally biased region" description="Basic and acidic residues" evidence="2">
    <location>
        <begin position="199"/>
        <end position="210"/>
    </location>
</feature>
<dbReference type="PANTHER" id="PTHR14334">
    <property type="entry name" value="B-CELL ANTIGEN RECEPTOR COMPLEX-ASSOCIATED PROTEIN"/>
    <property type="match status" value="1"/>
</dbReference>
<dbReference type="GeneTree" id="ENSGT00390000007100"/>
<organism evidence="6 7">
    <name type="scientific">Microcebus murinus</name>
    <name type="common">Gray mouse lemur</name>
    <name type="synonym">Lemur murinus</name>
    <dbReference type="NCBI Taxonomy" id="30608"/>
    <lineage>
        <taxon>Eukaryota</taxon>
        <taxon>Metazoa</taxon>
        <taxon>Chordata</taxon>
        <taxon>Craniata</taxon>
        <taxon>Vertebrata</taxon>
        <taxon>Euteleostomi</taxon>
        <taxon>Mammalia</taxon>
        <taxon>Eutheria</taxon>
        <taxon>Euarchontoglires</taxon>
        <taxon>Primates</taxon>
        <taxon>Strepsirrhini</taxon>
        <taxon>Lemuriformes</taxon>
        <taxon>Cheirogaleidae</taxon>
        <taxon>Microcebus</taxon>
    </lineage>
</organism>
<protein>
    <submittedName>
        <fullName evidence="6">Transmembrane and immunoglobulin domain containing 2</fullName>
    </submittedName>
</protein>
<evidence type="ECO:0000259" key="5">
    <source>
        <dbReference type="PROSITE" id="PS50835"/>
    </source>
</evidence>
<keyword evidence="4" id="KW-0732">Signal</keyword>
<evidence type="ECO:0000256" key="1">
    <source>
        <dbReference type="ARBA" id="ARBA00023319"/>
    </source>
</evidence>
<dbReference type="SMART" id="SM00409">
    <property type="entry name" value="IG"/>
    <property type="match status" value="1"/>
</dbReference>
<dbReference type="InterPro" id="IPR013783">
    <property type="entry name" value="Ig-like_fold"/>
</dbReference>
<keyword evidence="7" id="KW-1185">Reference proteome</keyword>
<sequence length="272" mass="28793">MGSLGTALLLLLQLWAPQGASSLLVHQEPTLLRVQQGSRVTLACQVAQAQAWEQLRIGWTKDDDILCEPHITNDSLSLGLCGPRGRLSWRAPGAVTLRLDRVTLSDSGHYVCWAVMEIPELDQASGNGTRLLVDADPALTSSFPGLLYVLPTAGAVAAIALGAGIWGCRRRGRRGRDAGDRPGNPLYSNILFRPQGAPKKHEAGPGEGRDQNGQSVYSTPVPQPAPHCPSPAPKPCPGQEPSHYVPMARVCPCPGPAGPPRPRGLPAAGQES</sequence>
<dbReference type="GO" id="GO:0030183">
    <property type="term" value="P:B cell differentiation"/>
    <property type="evidence" value="ECO:0007669"/>
    <property type="project" value="TreeGrafter"/>
</dbReference>